<dbReference type="Proteomes" id="UP000295252">
    <property type="component" value="Unassembled WGS sequence"/>
</dbReference>
<dbReference type="Gene3D" id="3.40.630.10">
    <property type="entry name" value="Zn peptidases"/>
    <property type="match status" value="1"/>
</dbReference>
<sequence>MTLVTYCRKRKIVMASPNNYLYSKVFSQHGRELITSELAFWILSILSEEEFLPYTDRESVNDTFDNLVIKVVPMENLNGPGVALFWQGEGLLLIEIGDYDFYEENPGTAPFSEPETQFIWKLSVSFEPHVWVNVHSGMEVILNISGFCRYKFAPRFVFYKVSTYV</sequence>
<dbReference type="PANTHER" id="PTHR11705:SF119">
    <property type="entry name" value="OS02G0119300 PROTEIN"/>
    <property type="match status" value="1"/>
</dbReference>
<dbReference type="GO" id="GO:0006508">
    <property type="term" value="P:proteolysis"/>
    <property type="evidence" value="ECO:0007669"/>
    <property type="project" value="TreeGrafter"/>
</dbReference>
<gene>
    <name evidence="2" type="ORF">GSCOC_T00006632001</name>
</gene>
<keyword evidence="3" id="KW-1185">Reference proteome</keyword>
<accession>A0A068VF39</accession>
<dbReference type="STRING" id="49390.A0A068VF39"/>
<dbReference type="EMBL" id="HG739453">
    <property type="protein sequence ID" value="CDP19177.1"/>
    <property type="molecule type" value="Genomic_DNA"/>
</dbReference>
<name>A0A068VF39_COFCA</name>
<dbReference type="AlphaFoldDB" id="A0A068VF39"/>
<proteinExistence type="inferred from homology"/>
<evidence type="ECO:0000313" key="3">
    <source>
        <dbReference type="Proteomes" id="UP000295252"/>
    </source>
</evidence>
<dbReference type="PhylomeDB" id="A0A068VF39"/>
<reference evidence="3" key="1">
    <citation type="journal article" date="2014" name="Science">
        <title>The coffee genome provides insight into the convergent evolution of caffeine biosynthesis.</title>
        <authorList>
            <person name="Denoeud F."/>
            <person name="Carretero-Paulet L."/>
            <person name="Dereeper A."/>
            <person name="Droc G."/>
            <person name="Guyot R."/>
            <person name="Pietrella M."/>
            <person name="Zheng C."/>
            <person name="Alberti A."/>
            <person name="Anthony F."/>
            <person name="Aprea G."/>
            <person name="Aury J.M."/>
            <person name="Bento P."/>
            <person name="Bernard M."/>
            <person name="Bocs S."/>
            <person name="Campa C."/>
            <person name="Cenci A."/>
            <person name="Combes M.C."/>
            <person name="Crouzillat D."/>
            <person name="Da Silva C."/>
            <person name="Daddiego L."/>
            <person name="De Bellis F."/>
            <person name="Dussert S."/>
            <person name="Garsmeur O."/>
            <person name="Gayraud T."/>
            <person name="Guignon V."/>
            <person name="Jahn K."/>
            <person name="Jamilloux V."/>
            <person name="Joet T."/>
            <person name="Labadie K."/>
            <person name="Lan T."/>
            <person name="Leclercq J."/>
            <person name="Lepelley M."/>
            <person name="Leroy T."/>
            <person name="Li L.T."/>
            <person name="Librado P."/>
            <person name="Lopez L."/>
            <person name="Munoz A."/>
            <person name="Noel B."/>
            <person name="Pallavicini A."/>
            <person name="Perrotta G."/>
            <person name="Poncet V."/>
            <person name="Pot D."/>
            <person name="Priyono X."/>
            <person name="Rigoreau M."/>
            <person name="Rouard M."/>
            <person name="Rozas J."/>
            <person name="Tranchant-Dubreuil C."/>
            <person name="VanBuren R."/>
            <person name="Zhang Q."/>
            <person name="Andrade A.C."/>
            <person name="Argout X."/>
            <person name="Bertrand B."/>
            <person name="de Kochko A."/>
            <person name="Graziosi G."/>
            <person name="Henry R.J."/>
            <person name="Jayarama X."/>
            <person name="Ming R."/>
            <person name="Nagai C."/>
            <person name="Rounsley S."/>
            <person name="Sankoff D."/>
            <person name="Giuliano G."/>
            <person name="Albert V.A."/>
            <person name="Wincker P."/>
            <person name="Lashermes P."/>
        </authorList>
    </citation>
    <scope>NUCLEOTIDE SEQUENCE [LARGE SCALE GENOMIC DNA]</scope>
    <source>
        <strain evidence="3">cv. DH200-94</strain>
    </source>
</reference>
<evidence type="ECO:0000313" key="2">
    <source>
        <dbReference type="EMBL" id="CDP19177.1"/>
    </source>
</evidence>
<protein>
    <submittedName>
        <fullName evidence="2">DH200=94 genomic scaffold, scaffold_369</fullName>
    </submittedName>
</protein>
<dbReference type="GO" id="GO:0005615">
    <property type="term" value="C:extracellular space"/>
    <property type="evidence" value="ECO:0007669"/>
    <property type="project" value="TreeGrafter"/>
</dbReference>
<organism evidence="2 3">
    <name type="scientific">Coffea canephora</name>
    <name type="common">Robusta coffee</name>
    <dbReference type="NCBI Taxonomy" id="49390"/>
    <lineage>
        <taxon>Eukaryota</taxon>
        <taxon>Viridiplantae</taxon>
        <taxon>Streptophyta</taxon>
        <taxon>Embryophyta</taxon>
        <taxon>Tracheophyta</taxon>
        <taxon>Spermatophyta</taxon>
        <taxon>Magnoliopsida</taxon>
        <taxon>eudicotyledons</taxon>
        <taxon>Gunneridae</taxon>
        <taxon>Pentapetalae</taxon>
        <taxon>asterids</taxon>
        <taxon>lamiids</taxon>
        <taxon>Gentianales</taxon>
        <taxon>Rubiaceae</taxon>
        <taxon>Ixoroideae</taxon>
        <taxon>Gardenieae complex</taxon>
        <taxon>Bertiereae - Coffeeae clade</taxon>
        <taxon>Coffeeae</taxon>
        <taxon>Coffea</taxon>
    </lineage>
</organism>
<dbReference type="GO" id="GO:0004181">
    <property type="term" value="F:metallocarboxypeptidase activity"/>
    <property type="evidence" value="ECO:0007669"/>
    <property type="project" value="TreeGrafter"/>
</dbReference>
<dbReference type="MEROPS" id="M14.A01"/>
<dbReference type="InParanoid" id="A0A068VF39"/>
<dbReference type="Gramene" id="CDP19177">
    <property type="protein sequence ID" value="CDP19177"/>
    <property type="gene ID" value="GSCOC_T00006632001"/>
</dbReference>
<evidence type="ECO:0000256" key="1">
    <source>
        <dbReference type="ARBA" id="ARBA00005988"/>
    </source>
</evidence>
<dbReference type="PANTHER" id="PTHR11705">
    <property type="entry name" value="PROTEASE FAMILY M14 CARBOXYPEPTIDASE A,B"/>
    <property type="match status" value="1"/>
</dbReference>
<comment type="similarity">
    <text evidence="1">Belongs to the peptidase M14 family.</text>
</comment>
<dbReference type="SUPFAM" id="SSF53187">
    <property type="entry name" value="Zn-dependent exopeptidases"/>
    <property type="match status" value="1"/>
</dbReference>